<evidence type="ECO:0000313" key="2">
    <source>
        <dbReference type="EMBL" id="EEQ38413.1"/>
    </source>
</evidence>
<evidence type="ECO:0000313" key="3">
    <source>
        <dbReference type="Proteomes" id="UP000007703"/>
    </source>
</evidence>
<dbReference type="VEuPathDB" id="FungiDB:CLUG_02539"/>
<dbReference type="AlphaFoldDB" id="C4Y4G7"/>
<reference evidence="2 3" key="1">
    <citation type="journal article" date="2009" name="Nature">
        <title>Evolution of pathogenicity and sexual reproduction in eight Candida genomes.</title>
        <authorList>
            <person name="Butler G."/>
            <person name="Rasmussen M.D."/>
            <person name="Lin M.F."/>
            <person name="Santos M.A."/>
            <person name="Sakthikumar S."/>
            <person name="Munro C.A."/>
            <person name="Rheinbay E."/>
            <person name="Grabherr M."/>
            <person name="Forche A."/>
            <person name="Reedy J.L."/>
            <person name="Agrafioti I."/>
            <person name="Arnaud M.B."/>
            <person name="Bates S."/>
            <person name="Brown A.J."/>
            <person name="Brunke S."/>
            <person name="Costanzo M.C."/>
            <person name="Fitzpatrick D.A."/>
            <person name="de Groot P.W."/>
            <person name="Harris D."/>
            <person name="Hoyer L.L."/>
            <person name="Hube B."/>
            <person name="Klis F.M."/>
            <person name="Kodira C."/>
            <person name="Lennard N."/>
            <person name="Logue M.E."/>
            <person name="Martin R."/>
            <person name="Neiman A.M."/>
            <person name="Nikolaou E."/>
            <person name="Quail M.A."/>
            <person name="Quinn J."/>
            <person name="Santos M.C."/>
            <person name="Schmitzberger F.F."/>
            <person name="Sherlock G."/>
            <person name="Shah P."/>
            <person name="Silverstein K.A."/>
            <person name="Skrzypek M.S."/>
            <person name="Soll D."/>
            <person name="Staggs R."/>
            <person name="Stansfield I."/>
            <person name="Stumpf M.P."/>
            <person name="Sudbery P.E."/>
            <person name="Srikantha T."/>
            <person name="Zeng Q."/>
            <person name="Berman J."/>
            <person name="Berriman M."/>
            <person name="Heitman J."/>
            <person name="Gow N.A."/>
            <person name="Lorenz M.C."/>
            <person name="Birren B.W."/>
            <person name="Kellis M."/>
            <person name="Cuomo C.A."/>
        </authorList>
    </citation>
    <scope>NUCLEOTIDE SEQUENCE [LARGE SCALE GENOMIC DNA]</scope>
    <source>
        <strain evidence="2 3">ATCC 42720</strain>
    </source>
</reference>
<proteinExistence type="predicted"/>
<dbReference type="Proteomes" id="UP000007703">
    <property type="component" value="Unassembled WGS sequence"/>
</dbReference>
<gene>
    <name evidence="2" type="ORF">CLUG_02539</name>
</gene>
<dbReference type="InParanoid" id="C4Y4G7"/>
<dbReference type="HOGENOM" id="CLU_1496037_0_0_1"/>
<protein>
    <submittedName>
        <fullName evidence="2">Uncharacterized protein</fullName>
    </submittedName>
</protein>
<sequence>MSKTEVALVCALHTSTWAVQAIALLTRVFCPAHSPARLPCTSTIATISPRFICNGRRDYDSPCPYTEIGAQELAGRCVCVMLDRDCAEEQDKGRNFLGRAERAYFSAAASAIQAQSSVLRFFFFLLELSRKLIYLNHVIMRCSQFQNVSRRLYLHLLCFSFAVSPSFPLQRICGGHASVF</sequence>
<accession>C4Y4G7</accession>
<dbReference type="EMBL" id="CH408078">
    <property type="protein sequence ID" value="EEQ38413.1"/>
    <property type="molecule type" value="Genomic_DNA"/>
</dbReference>
<feature type="chain" id="PRO_5002946226" evidence="1">
    <location>
        <begin position="22"/>
        <end position="180"/>
    </location>
</feature>
<dbReference type="KEGG" id="clu:CLUG_02539"/>
<keyword evidence="1" id="KW-0732">Signal</keyword>
<name>C4Y4G7_CLAL4</name>
<organism evidence="2 3">
    <name type="scientific">Clavispora lusitaniae (strain ATCC 42720)</name>
    <name type="common">Yeast</name>
    <name type="synonym">Candida lusitaniae</name>
    <dbReference type="NCBI Taxonomy" id="306902"/>
    <lineage>
        <taxon>Eukaryota</taxon>
        <taxon>Fungi</taxon>
        <taxon>Dikarya</taxon>
        <taxon>Ascomycota</taxon>
        <taxon>Saccharomycotina</taxon>
        <taxon>Pichiomycetes</taxon>
        <taxon>Metschnikowiaceae</taxon>
        <taxon>Clavispora</taxon>
    </lineage>
</organism>
<evidence type="ECO:0000256" key="1">
    <source>
        <dbReference type="SAM" id="SignalP"/>
    </source>
</evidence>
<feature type="signal peptide" evidence="1">
    <location>
        <begin position="1"/>
        <end position="21"/>
    </location>
</feature>